<evidence type="ECO:0008006" key="4">
    <source>
        <dbReference type="Google" id="ProtNLM"/>
    </source>
</evidence>
<proteinExistence type="predicted"/>
<dbReference type="Proteomes" id="UP001482620">
    <property type="component" value="Unassembled WGS sequence"/>
</dbReference>
<protein>
    <recommendedName>
        <fullName evidence="4">Secreted protein</fullName>
    </recommendedName>
</protein>
<evidence type="ECO:0000256" key="1">
    <source>
        <dbReference type="SAM" id="MobiDB-lite"/>
    </source>
</evidence>
<evidence type="ECO:0000313" key="3">
    <source>
        <dbReference type="Proteomes" id="UP001482620"/>
    </source>
</evidence>
<feature type="region of interest" description="Disordered" evidence="1">
    <location>
        <begin position="31"/>
        <end position="51"/>
    </location>
</feature>
<accession>A0ABV0UA08</accession>
<name>A0ABV0UA08_9TELE</name>
<comment type="caution">
    <text evidence="2">The sequence shown here is derived from an EMBL/GenBank/DDBJ whole genome shotgun (WGS) entry which is preliminary data.</text>
</comment>
<reference evidence="2 3" key="1">
    <citation type="submission" date="2021-06" db="EMBL/GenBank/DDBJ databases">
        <authorList>
            <person name="Palmer J.M."/>
        </authorList>
    </citation>
    <scope>NUCLEOTIDE SEQUENCE [LARGE SCALE GENOMIC DNA]</scope>
    <source>
        <strain evidence="3">if_2019</strain>
        <tissue evidence="2">Muscle</tissue>
    </source>
</reference>
<dbReference type="EMBL" id="JAHRIQ010060274">
    <property type="protein sequence ID" value="MEQ2241086.1"/>
    <property type="molecule type" value="Genomic_DNA"/>
</dbReference>
<keyword evidence="3" id="KW-1185">Reference proteome</keyword>
<evidence type="ECO:0000313" key="2">
    <source>
        <dbReference type="EMBL" id="MEQ2241086.1"/>
    </source>
</evidence>
<gene>
    <name evidence="2" type="ORF">ILYODFUR_021746</name>
</gene>
<organism evidence="2 3">
    <name type="scientific">Ilyodon furcidens</name>
    <name type="common">goldbreast splitfin</name>
    <dbReference type="NCBI Taxonomy" id="33524"/>
    <lineage>
        <taxon>Eukaryota</taxon>
        <taxon>Metazoa</taxon>
        <taxon>Chordata</taxon>
        <taxon>Craniata</taxon>
        <taxon>Vertebrata</taxon>
        <taxon>Euteleostomi</taxon>
        <taxon>Actinopterygii</taxon>
        <taxon>Neopterygii</taxon>
        <taxon>Teleostei</taxon>
        <taxon>Neoteleostei</taxon>
        <taxon>Acanthomorphata</taxon>
        <taxon>Ovalentaria</taxon>
        <taxon>Atherinomorphae</taxon>
        <taxon>Cyprinodontiformes</taxon>
        <taxon>Goodeidae</taxon>
        <taxon>Ilyodon</taxon>
    </lineage>
</organism>
<sequence length="112" mass="12758">MKQMMHVGTFIQFIVNSVSLLPRKSQAELLPAADERSPSGVHQSSGLQHRHHHQRPGLLTLKFKATMQAVSKAHQLTCRGKLFMQFKFKSIIFQKAIQKNITTEVTRVTYTV</sequence>